<reference evidence="3" key="1">
    <citation type="submission" date="2019-04" db="EMBL/GenBank/DDBJ databases">
        <authorList>
            <consortium name="Science for Life Laboratories"/>
        </authorList>
    </citation>
    <scope>NUCLEOTIDE SEQUENCE</scope>
    <source>
        <strain evidence="3">MBLW1</strain>
    </source>
</reference>
<protein>
    <recommendedName>
        <fullName evidence="2">RNase H type-1 domain-containing protein</fullName>
    </recommendedName>
</protein>
<dbReference type="CDD" id="cd09279">
    <property type="entry name" value="RNase_HI_like"/>
    <property type="match status" value="1"/>
</dbReference>
<dbReference type="InterPro" id="IPR036397">
    <property type="entry name" value="RNaseH_sf"/>
</dbReference>
<dbReference type="SUPFAM" id="SSF53098">
    <property type="entry name" value="Ribonuclease H-like"/>
    <property type="match status" value="1"/>
</dbReference>
<dbReference type="AlphaFoldDB" id="A0A6C2YLI2"/>
<evidence type="ECO:0000313" key="3">
    <source>
        <dbReference type="EMBL" id="VIP01983.1"/>
    </source>
</evidence>
<evidence type="ECO:0000256" key="1">
    <source>
        <dbReference type="SAM" id="MobiDB-lite"/>
    </source>
</evidence>
<dbReference type="InterPro" id="IPR012337">
    <property type="entry name" value="RNaseH-like_sf"/>
</dbReference>
<feature type="region of interest" description="Disordered" evidence="1">
    <location>
        <begin position="137"/>
        <end position="173"/>
    </location>
</feature>
<dbReference type="EMBL" id="LR586016">
    <property type="protein sequence ID" value="VIP01983.1"/>
    <property type="molecule type" value="Genomic_DNA"/>
</dbReference>
<dbReference type="InParanoid" id="A0A6C2YLI2"/>
<dbReference type="PANTHER" id="PTHR46387:SF2">
    <property type="entry name" value="RIBONUCLEASE HI"/>
    <property type="match status" value="1"/>
</dbReference>
<sequence>MANETVTIHIDGASRGNPGPAAYAYVIAAPGQPVYEAGIVMPKTTNNIAEYTALVEVLGKAAELGLDHLLIHSDSELMVKQMAGEYRVKNEDLKELYDEAVDIKRQFSDVRIVHVRREQNRRADELCNLALDGKPVAPGPRVESATPAEKRSKSASAGSATSKSATKSAATASDAAVREDAIAHLEAAAKAWARDGVAAVSPEMIWDQLWDLLVEAKLLKTKK</sequence>
<dbReference type="PROSITE" id="PS50879">
    <property type="entry name" value="RNASE_H_1"/>
    <property type="match status" value="1"/>
</dbReference>
<dbReference type="KEGG" id="tim:GMBLW1_19770"/>
<dbReference type="InterPro" id="IPR002156">
    <property type="entry name" value="RNaseH_domain"/>
</dbReference>
<dbReference type="EMBL" id="LR593887">
    <property type="protein sequence ID" value="VTS00036.1"/>
    <property type="molecule type" value="Genomic_DNA"/>
</dbReference>
<gene>
    <name evidence="3" type="ORF">GMBLW1_19770</name>
</gene>
<name>A0A6C2YLI2_9BACT</name>
<accession>A0A6C2YLI2</accession>
<dbReference type="Proteomes" id="UP000464378">
    <property type="component" value="Chromosome"/>
</dbReference>
<dbReference type="GO" id="GO:0004523">
    <property type="term" value="F:RNA-DNA hybrid ribonuclease activity"/>
    <property type="evidence" value="ECO:0007669"/>
    <property type="project" value="InterPro"/>
</dbReference>
<proteinExistence type="predicted"/>
<evidence type="ECO:0000313" key="4">
    <source>
        <dbReference type="Proteomes" id="UP000464378"/>
    </source>
</evidence>
<dbReference type="Pfam" id="PF13456">
    <property type="entry name" value="RVT_3"/>
    <property type="match status" value="1"/>
</dbReference>
<dbReference type="GO" id="GO:0003676">
    <property type="term" value="F:nucleic acid binding"/>
    <property type="evidence" value="ECO:0007669"/>
    <property type="project" value="InterPro"/>
</dbReference>
<evidence type="ECO:0000259" key="2">
    <source>
        <dbReference type="PROSITE" id="PS50879"/>
    </source>
</evidence>
<dbReference type="PANTHER" id="PTHR46387">
    <property type="entry name" value="POLYNUCLEOTIDYL TRANSFERASE, RIBONUCLEASE H-LIKE SUPERFAMILY PROTEIN"/>
    <property type="match status" value="1"/>
</dbReference>
<dbReference type="Gene3D" id="3.30.420.10">
    <property type="entry name" value="Ribonuclease H-like superfamily/Ribonuclease H"/>
    <property type="match status" value="1"/>
</dbReference>
<organism evidence="3">
    <name type="scientific">Tuwongella immobilis</name>
    <dbReference type="NCBI Taxonomy" id="692036"/>
    <lineage>
        <taxon>Bacteria</taxon>
        <taxon>Pseudomonadati</taxon>
        <taxon>Planctomycetota</taxon>
        <taxon>Planctomycetia</taxon>
        <taxon>Gemmatales</taxon>
        <taxon>Gemmataceae</taxon>
        <taxon>Tuwongella</taxon>
    </lineage>
</organism>
<feature type="compositionally biased region" description="Low complexity" evidence="1">
    <location>
        <begin position="154"/>
        <end position="173"/>
    </location>
</feature>
<feature type="domain" description="RNase H type-1" evidence="2">
    <location>
        <begin position="2"/>
        <end position="132"/>
    </location>
</feature>
<dbReference type="RefSeq" id="WP_162657208.1">
    <property type="nucleotide sequence ID" value="NZ_LR593887.1"/>
</dbReference>
<keyword evidence="4" id="KW-1185">Reference proteome</keyword>